<name>A0ABQ9E5Z0_TEGGR</name>
<gene>
    <name evidence="1" type="ORF">KUTeg_022980</name>
</gene>
<reference evidence="1 2" key="1">
    <citation type="submission" date="2022-12" db="EMBL/GenBank/DDBJ databases">
        <title>Chromosome-level genome of Tegillarca granosa.</title>
        <authorList>
            <person name="Kim J."/>
        </authorList>
    </citation>
    <scope>NUCLEOTIDE SEQUENCE [LARGE SCALE GENOMIC DNA]</scope>
    <source>
        <strain evidence="1">Teg-2019</strain>
        <tissue evidence="1">Adductor muscle</tissue>
    </source>
</reference>
<protein>
    <submittedName>
        <fullName evidence="1">Uncharacterized protein</fullName>
    </submittedName>
</protein>
<proteinExistence type="predicted"/>
<dbReference type="Proteomes" id="UP001217089">
    <property type="component" value="Unassembled WGS sequence"/>
</dbReference>
<sequence>MSSKKPMICQPVNNETSTLAIANLNKQANNFENYGTAYRNHNLQNVMSNDILLLHKEKAKNDAYTSIVIIPGHALDA</sequence>
<comment type="caution">
    <text evidence="1">The sequence shown here is derived from an EMBL/GenBank/DDBJ whole genome shotgun (WGS) entry which is preliminary data.</text>
</comment>
<accession>A0ABQ9E5Z0</accession>
<evidence type="ECO:0000313" key="1">
    <source>
        <dbReference type="EMBL" id="KAJ8298920.1"/>
    </source>
</evidence>
<dbReference type="EMBL" id="JARBDR010000921">
    <property type="protein sequence ID" value="KAJ8298920.1"/>
    <property type="molecule type" value="Genomic_DNA"/>
</dbReference>
<evidence type="ECO:0000313" key="2">
    <source>
        <dbReference type="Proteomes" id="UP001217089"/>
    </source>
</evidence>
<organism evidence="1 2">
    <name type="scientific">Tegillarca granosa</name>
    <name type="common">Malaysian cockle</name>
    <name type="synonym">Anadara granosa</name>
    <dbReference type="NCBI Taxonomy" id="220873"/>
    <lineage>
        <taxon>Eukaryota</taxon>
        <taxon>Metazoa</taxon>
        <taxon>Spiralia</taxon>
        <taxon>Lophotrochozoa</taxon>
        <taxon>Mollusca</taxon>
        <taxon>Bivalvia</taxon>
        <taxon>Autobranchia</taxon>
        <taxon>Pteriomorphia</taxon>
        <taxon>Arcoida</taxon>
        <taxon>Arcoidea</taxon>
        <taxon>Arcidae</taxon>
        <taxon>Tegillarca</taxon>
    </lineage>
</organism>
<keyword evidence="2" id="KW-1185">Reference proteome</keyword>